<gene>
    <name evidence="1" type="ORF">METZ01_LOCUS387600</name>
</gene>
<dbReference type="NCBIfam" id="TIGR02466">
    <property type="entry name" value="TIGR02466 family protein"/>
    <property type="match status" value="1"/>
</dbReference>
<dbReference type="Gene3D" id="2.60.120.620">
    <property type="entry name" value="q2cbj1_9rhob like domain"/>
    <property type="match status" value="1"/>
</dbReference>
<dbReference type="InterPro" id="IPR012668">
    <property type="entry name" value="CHP02466"/>
</dbReference>
<proteinExistence type="predicted"/>
<accession>A0A382UKD6</accession>
<dbReference type="AlphaFoldDB" id="A0A382UKD6"/>
<name>A0A382UKD6_9ZZZZ</name>
<dbReference type="Pfam" id="PF13759">
    <property type="entry name" value="2OG-FeII_Oxy_5"/>
    <property type="match status" value="1"/>
</dbReference>
<evidence type="ECO:0008006" key="2">
    <source>
        <dbReference type="Google" id="ProtNLM"/>
    </source>
</evidence>
<evidence type="ECO:0000313" key="1">
    <source>
        <dbReference type="EMBL" id="SVD34746.1"/>
    </source>
</evidence>
<dbReference type="EMBL" id="UINC01144924">
    <property type="protein sequence ID" value="SVD34746.1"/>
    <property type="molecule type" value="Genomic_DNA"/>
</dbReference>
<sequence length="200" mass="23312">MTKKKSELNLAFSTPIWTSIIPNYRDVNDKMLKYIKSLQSKNPNGIAKSNLWGWHSPYFQLEDDEPKFFVNSIATNLNEVFRDMGWNIKDQETKITNMWSIVNKQNASNARHIHSNNYISAAYYVKAPRKSGNIVFYDPRSVTTFRYPKISKPNKLNTNIFSVQPKEGLLVLFPSYLYHSVDMSKTNEERIVISFNINLF</sequence>
<reference evidence="1" key="1">
    <citation type="submission" date="2018-05" db="EMBL/GenBank/DDBJ databases">
        <authorList>
            <person name="Lanie J.A."/>
            <person name="Ng W.-L."/>
            <person name="Kazmierczak K.M."/>
            <person name="Andrzejewski T.M."/>
            <person name="Davidsen T.M."/>
            <person name="Wayne K.J."/>
            <person name="Tettelin H."/>
            <person name="Glass J.I."/>
            <person name="Rusch D."/>
            <person name="Podicherti R."/>
            <person name="Tsui H.-C.T."/>
            <person name="Winkler M.E."/>
        </authorList>
    </citation>
    <scope>NUCLEOTIDE SEQUENCE</scope>
</reference>
<protein>
    <recommendedName>
        <fullName evidence="2">Prolyl 4-hydroxylase alpha subunit Fe(2+) 2OG dioxygenase domain-containing protein</fullName>
    </recommendedName>
</protein>
<organism evidence="1">
    <name type="scientific">marine metagenome</name>
    <dbReference type="NCBI Taxonomy" id="408172"/>
    <lineage>
        <taxon>unclassified sequences</taxon>
        <taxon>metagenomes</taxon>
        <taxon>ecological metagenomes</taxon>
    </lineage>
</organism>